<keyword evidence="2" id="KW-1185">Reference proteome</keyword>
<comment type="caution">
    <text evidence="1">The sequence shown here is derived from an EMBL/GenBank/DDBJ whole genome shotgun (WGS) entry which is preliminary data.</text>
</comment>
<proteinExistence type="predicted"/>
<dbReference type="Proteomes" id="UP001457282">
    <property type="component" value="Unassembled WGS sequence"/>
</dbReference>
<gene>
    <name evidence="1" type="ORF">M0R45_001393</name>
</gene>
<name>A0AAW1VLH9_RUBAR</name>
<accession>A0AAW1VLH9</accession>
<sequence>MGSLKVFPSHLLSSTILLATARHYPPSAMNLLSSSFGVREESNIKIAGHDILSYPEVKRTFDQFKTIRARLSASDPIEENLEFFYVLAESAMDDKDAIETDRCKAFHITLKGLALYWSCHISAGTIRSFGDM</sequence>
<protein>
    <submittedName>
        <fullName evidence="1">Uncharacterized protein</fullName>
    </submittedName>
</protein>
<reference evidence="1 2" key="1">
    <citation type="journal article" date="2023" name="G3 (Bethesda)">
        <title>A chromosome-length genome assembly and annotation of blackberry (Rubus argutus, cv. 'Hillquist').</title>
        <authorList>
            <person name="Bruna T."/>
            <person name="Aryal R."/>
            <person name="Dudchenko O."/>
            <person name="Sargent D.J."/>
            <person name="Mead D."/>
            <person name="Buti M."/>
            <person name="Cavallini A."/>
            <person name="Hytonen T."/>
            <person name="Andres J."/>
            <person name="Pham M."/>
            <person name="Weisz D."/>
            <person name="Mascagni F."/>
            <person name="Usai G."/>
            <person name="Natali L."/>
            <person name="Bassil N."/>
            <person name="Fernandez G.E."/>
            <person name="Lomsadze A."/>
            <person name="Armour M."/>
            <person name="Olukolu B."/>
            <person name="Poorten T."/>
            <person name="Britton C."/>
            <person name="Davik J."/>
            <person name="Ashrafi H."/>
            <person name="Aiden E.L."/>
            <person name="Borodovsky M."/>
            <person name="Worthington M."/>
        </authorList>
    </citation>
    <scope>NUCLEOTIDE SEQUENCE [LARGE SCALE GENOMIC DNA]</scope>
    <source>
        <strain evidence="1">PI 553951</strain>
    </source>
</reference>
<evidence type="ECO:0000313" key="2">
    <source>
        <dbReference type="Proteomes" id="UP001457282"/>
    </source>
</evidence>
<dbReference type="AlphaFoldDB" id="A0AAW1VLH9"/>
<evidence type="ECO:0000313" key="1">
    <source>
        <dbReference type="EMBL" id="KAK9902943.1"/>
    </source>
</evidence>
<dbReference type="EMBL" id="JBEDUW010000247">
    <property type="protein sequence ID" value="KAK9902943.1"/>
    <property type="molecule type" value="Genomic_DNA"/>
</dbReference>
<organism evidence="1 2">
    <name type="scientific">Rubus argutus</name>
    <name type="common">Southern blackberry</name>
    <dbReference type="NCBI Taxonomy" id="59490"/>
    <lineage>
        <taxon>Eukaryota</taxon>
        <taxon>Viridiplantae</taxon>
        <taxon>Streptophyta</taxon>
        <taxon>Embryophyta</taxon>
        <taxon>Tracheophyta</taxon>
        <taxon>Spermatophyta</taxon>
        <taxon>Magnoliopsida</taxon>
        <taxon>eudicotyledons</taxon>
        <taxon>Gunneridae</taxon>
        <taxon>Pentapetalae</taxon>
        <taxon>rosids</taxon>
        <taxon>fabids</taxon>
        <taxon>Rosales</taxon>
        <taxon>Rosaceae</taxon>
        <taxon>Rosoideae</taxon>
        <taxon>Rosoideae incertae sedis</taxon>
        <taxon>Rubus</taxon>
    </lineage>
</organism>